<dbReference type="Gene3D" id="3.40.630.30">
    <property type="match status" value="1"/>
</dbReference>
<dbReference type="Proteomes" id="UP000275395">
    <property type="component" value="Unassembled WGS sequence"/>
</dbReference>
<dbReference type="EMBL" id="RCUW01000001">
    <property type="protein sequence ID" value="RLP71297.1"/>
    <property type="molecule type" value="Genomic_DNA"/>
</dbReference>
<gene>
    <name evidence="2" type="ORF">D9V30_02225</name>
</gene>
<evidence type="ECO:0000313" key="3">
    <source>
        <dbReference type="Proteomes" id="UP000275395"/>
    </source>
</evidence>
<proteinExistence type="predicted"/>
<keyword evidence="2" id="KW-0808">Transferase</keyword>
<reference evidence="2 3" key="1">
    <citation type="submission" date="2018-10" db="EMBL/GenBank/DDBJ databases">
        <authorList>
            <person name="Li J."/>
        </authorList>
    </citation>
    <scope>NUCLEOTIDE SEQUENCE [LARGE SCALE GENOMIC DNA]</scope>
    <source>
        <strain evidence="2 3">JCM 30549</strain>
    </source>
</reference>
<dbReference type="PROSITE" id="PS51186">
    <property type="entry name" value="GNAT"/>
    <property type="match status" value="1"/>
</dbReference>
<organism evidence="2 3">
    <name type="scientific">Mycetocola reblochoni</name>
    <dbReference type="NCBI Taxonomy" id="331618"/>
    <lineage>
        <taxon>Bacteria</taxon>
        <taxon>Bacillati</taxon>
        <taxon>Actinomycetota</taxon>
        <taxon>Actinomycetes</taxon>
        <taxon>Micrococcales</taxon>
        <taxon>Microbacteriaceae</taxon>
        <taxon>Mycetocola</taxon>
    </lineage>
</organism>
<name>A0A3L6ZTT0_9MICO</name>
<dbReference type="SUPFAM" id="SSF55729">
    <property type="entry name" value="Acyl-CoA N-acyltransferases (Nat)"/>
    <property type="match status" value="1"/>
</dbReference>
<evidence type="ECO:0000313" key="2">
    <source>
        <dbReference type="EMBL" id="RLP71297.1"/>
    </source>
</evidence>
<dbReference type="Pfam" id="PF13508">
    <property type="entry name" value="Acetyltransf_7"/>
    <property type="match status" value="1"/>
</dbReference>
<accession>A0A3L6ZTT0</accession>
<dbReference type="InterPro" id="IPR016181">
    <property type="entry name" value="Acyl_CoA_acyltransferase"/>
</dbReference>
<evidence type="ECO:0000259" key="1">
    <source>
        <dbReference type="PROSITE" id="PS51186"/>
    </source>
</evidence>
<comment type="caution">
    <text evidence="2">The sequence shown here is derived from an EMBL/GenBank/DDBJ whole genome shotgun (WGS) entry which is preliminary data.</text>
</comment>
<feature type="domain" description="N-acetyltransferase" evidence="1">
    <location>
        <begin position="1"/>
        <end position="120"/>
    </location>
</feature>
<dbReference type="InterPro" id="IPR000182">
    <property type="entry name" value="GNAT_dom"/>
</dbReference>
<dbReference type="AlphaFoldDB" id="A0A3L6ZTT0"/>
<sequence>MRPDLERVGVFTPVRVRERFRSGYRPENTMIVVVDGTDVGCIAVRPDGDERWVEHFYLPRRLQGAGIGTAVLDRVLALHGGRVLRLNVLRGSRAQRLYERAGFRYDSDEGVDVFLRRDPDRCAASEPSSADEG</sequence>
<protein>
    <submittedName>
        <fullName evidence="2">N-acetyltransferase</fullName>
    </submittedName>
</protein>
<dbReference type="GO" id="GO:0016747">
    <property type="term" value="F:acyltransferase activity, transferring groups other than amino-acyl groups"/>
    <property type="evidence" value="ECO:0007669"/>
    <property type="project" value="InterPro"/>
</dbReference>